<dbReference type="InterPro" id="IPR036412">
    <property type="entry name" value="HAD-like_sf"/>
</dbReference>
<dbReference type="SFLD" id="SFLDG01129">
    <property type="entry name" value="C1.5:_HAD__Beta-PGM__Phosphata"/>
    <property type="match status" value="1"/>
</dbReference>
<evidence type="ECO:0000313" key="1">
    <source>
        <dbReference type="EMBL" id="CEP64116.1"/>
    </source>
</evidence>
<proteinExistence type="predicted"/>
<dbReference type="HOGENOM" id="CLU_071162_0_1_1"/>
<dbReference type="PANTHER" id="PTHR17901">
    <property type="entry name" value="MAGNESIUM-DEPENDENT PHOSPHATASE 1 MDP1"/>
    <property type="match status" value="1"/>
</dbReference>
<dbReference type="Pfam" id="PF12689">
    <property type="entry name" value="Acid_PPase"/>
    <property type="match status" value="1"/>
</dbReference>
<dbReference type="RefSeq" id="XP_022630326.1">
    <property type="nucleotide sequence ID" value="XM_022775461.1"/>
</dbReference>
<dbReference type="GO" id="GO:0030946">
    <property type="term" value="F:protein tyrosine phosphatase activity, metal-dependent"/>
    <property type="evidence" value="ECO:0007669"/>
    <property type="project" value="EnsemblFungi"/>
</dbReference>
<accession>A0A0C7NEK4</accession>
<keyword evidence="2" id="KW-1185">Reference proteome</keyword>
<evidence type="ECO:0000313" key="2">
    <source>
        <dbReference type="Proteomes" id="UP000054304"/>
    </source>
</evidence>
<dbReference type="NCBIfam" id="TIGR01681">
    <property type="entry name" value="HAD-SF-IIIC"/>
    <property type="match status" value="1"/>
</dbReference>
<dbReference type="GO" id="GO:0003993">
    <property type="term" value="F:acid phosphatase activity"/>
    <property type="evidence" value="ECO:0007669"/>
    <property type="project" value="EnsemblFungi"/>
</dbReference>
<dbReference type="InterPro" id="IPR023214">
    <property type="entry name" value="HAD_sf"/>
</dbReference>
<dbReference type="Gene3D" id="3.40.50.1000">
    <property type="entry name" value="HAD superfamily/HAD-like"/>
    <property type="match status" value="1"/>
</dbReference>
<dbReference type="NCBIfam" id="TIGR01685">
    <property type="entry name" value="MDP-1"/>
    <property type="match status" value="1"/>
</dbReference>
<dbReference type="InterPro" id="IPR010033">
    <property type="entry name" value="HAD_SF_ppase_IIIC"/>
</dbReference>
<dbReference type="GeneID" id="34687650"/>
<dbReference type="STRING" id="1245769.A0A0C7NEK4"/>
<dbReference type="Proteomes" id="UP000054304">
    <property type="component" value="Unassembled WGS sequence"/>
</dbReference>
<dbReference type="AlphaFoldDB" id="A0A0C7NEK4"/>
<dbReference type="SUPFAM" id="SSF56784">
    <property type="entry name" value="HAD-like"/>
    <property type="match status" value="1"/>
</dbReference>
<dbReference type="PANTHER" id="PTHR17901:SF14">
    <property type="entry name" value="MAGNESIUM-DEPENDENT PHOSPHATASE 1"/>
    <property type="match status" value="1"/>
</dbReference>
<dbReference type="OrthoDB" id="2865258at2759"/>
<dbReference type="InterPro" id="IPR010036">
    <property type="entry name" value="MDP_1_eu_arc"/>
</dbReference>
<dbReference type="SFLD" id="SFLDG01131">
    <property type="entry name" value="C1.5.2:_MDP_Like"/>
    <property type="match status" value="1"/>
</dbReference>
<sequence length="177" mass="20461">MTYPQVAAFDLDYTVWPCFCDTHLSPPFKPLASKNGEVRTLIDSCGYEVSFYKDVPRILADLKSHDVKIVSASRTWAPEIARDLLKGFKVEYEGQIVPLITLFDSLQWGEKSKVIHIRDGIKDIFGKKADIRDYTACLFDDETRNRDVEKYGVKYVYVRDPETGTTWELYQKYLNSI</sequence>
<organism evidence="1 2">
    <name type="scientific">Lachancea lanzarotensis</name>
    <dbReference type="NCBI Taxonomy" id="1245769"/>
    <lineage>
        <taxon>Eukaryota</taxon>
        <taxon>Fungi</taxon>
        <taxon>Dikarya</taxon>
        <taxon>Ascomycota</taxon>
        <taxon>Saccharomycotina</taxon>
        <taxon>Saccharomycetes</taxon>
        <taxon>Saccharomycetales</taxon>
        <taxon>Saccharomycetaceae</taxon>
        <taxon>Lachancea</taxon>
    </lineage>
</organism>
<protein>
    <submittedName>
        <fullName evidence="1">LALA0S10e02674g1_1</fullName>
    </submittedName>
</protein>
<dbReference type="SFLD" id="SFLDS00003">
    <property type="entry name" value="Haloacid_Dehalogenase"/>
    <property type="match status" value="1"/>
</dbReference>
<dbReference type="EMBL" id="LN736369">
    <property type="protein sequence ID" value="CEP64116.1"/>
    <property type="molecule type" value="Genomic_DNA"/>
</dbReference>
<reference evidence="1 2" key="1">
    <citation type="submission" date="2014-12" db="EMBL/GenBank/DDBJ databases">
        <authorList>
            <person name="Neuveglise Cecile"/>
        </authorList>
    </citation>
    <scope>NUCLEOTIDE SEQUENCE [LARGE SCALE GENOMIC DNA]</scope>
    <source>
        <strain evidence="1 2">CBS 12615</strain>
    </source>
</reference>
<name>A0A0C7NEK4_9SACH</name>
<gene>
    <name evidence="1" type="ORF">LALA0_S10e02674g</name>
</gene>